<accession>A0A645GAL7</accession>
<comment type="caution">
    <text evidence="1">The sequence shown here is derived from an EMBL/GenBank/DDBJ whole genome shotgun (WGS) entry which is preliminary data.</text>
</comment>
<name>A0A645GAL7_9ZZZZ</name>
<proteinExistence type="predicted"/>
<dbReference type="EMBL" id="VSSQ01072256">
    <property type="protein sequence ID" value="MPN23675.1"/>
    <property type="molecule type" value="Genomic_DNA"/>
</dbReference>
<dbReference type="AlphaFoldDB" id="A0A645GAL7"/>
<reference evidence="1" key="1">
    <citation type="submission" date="2019-08" db="EMBL/GenBank/DDBJ databases">
        <authorList>
            <person name="Kucharzyk K."/>
            <person name="Murdoch R.W."/>
            <person name="Higgins S."/>
            <person name="Loffler F."/>
        </authorList>
    </citation>
    <scope>NUCLEOTIDE SEQUENCE</scope>
</reference>
<protein>
    <submittedName>
        <fullName evidence="1">Uncharacterized protein</fullName>
    </submittedName>
</protein>
<evidence type="ECO:0000313" key="1">
    <source>
        <dbReference type="EMBL" id="MPN23675.1"/>
    </source>
</evidence>
<organism evidence="1">
    <name type="scientific">bioreactor metagenome</name>
    <dbReference type="NCBI Taxonomy" id="1076179"/>
    <lineage>
        <taxon>unclassified sequences</taxon>
        <taxon>metagenomes</taxon>
        <taxon>ecological metagenomes</taxon>
    </lineage>
</organism>
<sequence length="60" mass="7380">MEYAFWPQEVQNLKELIIVTPPLGDLDNTKAYLEYIRNTYKLPIYYQSYDYEYNKLSEKY</sequence>
<gene>
    <name evidence="1" type="ORF">SDC9_171068</name>
</gene>